<dbReference type="InterPro" id="IPR029044">
    <property type="entry name" value="Nucleotide-diphossugar_trans"/>
</dbReference>
<dbReference type="AlphaFoldDB" id="A0A7Z0GPW0"/>
<feature type="region of interest" description="Disordered" evidence="1">
    <location>
        <begin position="477"/>
        <end position="499"/>
    </location>
</feature>
<reference evidence="4 5" key="1">
    <citation type="submission" date="2020-07" db="EMBL/GenBank/DDBJ databases">
        <title>Sequencing the genomes of 1000 actinobacteria strains.</title>
        <authorList>
            <person name="Klenk H.-P."/>
        </authorList>
    </citation>
    <scope>NUCLEOTIDE SEQUENCE [LARGE SCALE GENOMIC DNA]</scope>
    <source>
        <strain evidence="4 5">DSM 15475</strain>
    </source>
</reference>
<feature type="domain" description="Glycosyltransferase 2-like" evidence="2">
    <location>
        <begin position="613"/>
        <end position="729"/>
    </location>
</feature>
<dbReference type="EMBL" id="JACCFY010000001">
    <property type="protein sequence ID" value="NYJ79718.1"/>
    <property type="molecule type" value="Genomic_DNA"/>
</dbReference>
<dbReference type="Gene3D" id="3.90.550.10">
    <property type="entry name" value="Spore Coat Polysaccharide Biosynthesis Protein SpsA, Chain A"/>
    <property type="match status" value="1"/>
</dbReference>
<organism evidence="4 5">
    <name type="scientific">Nesterenkonia xinjiangensis</name>
    <dbReference type="NCBI Taxonomy" id="225327"/>
    <lineage>
        <taxon>Bacteria</taxon>
        <taxon>Bacillati</taxon>
        <taxon>Actinomycetota</taxon>
        <taxon>Actinomycetes</taxon>
        <taxon>Micrococcales</taxon>
        <taxon>Micrococcaceae</taxon>
        <taxon>Nesterenkonia</taxon>
    </lineage>
</organism>
<evidence type="ECO:0000256" key="1">
    <source>
        <dbReference type="SAM" id="MobiDB-lite"/>
    </source>
</evidence>
<evidence type="ECO:0000313" key="4">
    <source>
        <dbReference type="EMBL" id="NYJ79718.1"/>
    </source>
</evidence>
<dbReference type="Pfam" id="PF13524">
    <property type="entry name" value="Glyco_trans_1_2"/>
    <property type="match status" value="1"/>
</dbReference>
<accession>A0A7Z0GPW0</accession>
<sequence length="936" mass="102383">MTPARLVGPAARQAELDRAREQVGQLMSSADPLDALRVHGSLDTLGVRDSSPFWGGRSGSEELVAELLPAVGALPVLESGASRPALPCSLAVLGDPQLAEILQGSADLQIVDPDDWESAVAPADAVLLSPQTVKSPRARGRVIAAAREASIPLIYLDLTLPVPQPPEIRLAARCDVVLAVSDTAAEEYRGGVPASVQVAELVHPISPLRRSPLGSRQQPMRLVSHLESRRAGALDKDARCSLQWIHDGVIASGSQLLIDENVHGRGAWRHRTPVRHRPHLAPSARTLVSELDRLAPVSVVTQEVAGSQTFFSPRTLDLLASSSLVLSTYNQGLNSHYPEVHIANSAEDVAAGLEELHLEELRRAQGDGVRHAFRRHHAVDVLREALRIAGLRVPDAADRVLAVTTEDERADQLLAEELQVQQSGAVELVSWSELPGREGTFDVLLPVSARRRYSPTYVDDHLAALSYQSAPVTGKIDADSAEAADRHAHRDLEGPGLSADRAWPAAAPDGPLTDISLSAWLHPDAARLASPEALCAGAGRIHLQDHLGHHLREPGLAEIHVRSHETTAAEDSAGGPAEDTVRRAPSALTHGEDLEAVRGEVARTAAREDLDLSVIVPVYNNGEHLRHKAFASLRRSTVFDQMHILLIDDGSTDPVTLDTVEELTTAHRNVSSFHHARGGSGSASRPRNTGLELAQTPYLTYLDPDNEAIEDGYARLYEEITAHPDVDFVLGNMSQWARRHTRLPYAGILAETFAAQIEEDGSLAVPDRALETLSFRPLGIQTVVARTDWLKGLGISQPPGAVGQDSYFFQQMLHYAHRIRTLDVGVHTYYMAVSNSTINTLNPSYFKKYLPLDSARARWLDEVGLLEAYRRDRLERFLVSWHLPKLKKVRPEEWYEAAENLAELLACYGEHVWTDPAALEFWDDLEEARRSSAKRR</sequence>
<comment type="caution">
    <text evidence="4">The sequence shown here is derived from an EMBL/GenBank/DDBJ whole genome shotgun (WGS) entry which is preliminary data.</text>
</comment>
<name>A0A7Z0GPW0_9MICC</name>
<dbReference type="PANTHER" id="PTHR22916:SF3">
    <property type="entry name" value="UDP-GLCNAC:BETAGAL BETA-1,3-N-ACETYLGLUCOSAMINYLTRANSFERASE-LIKE PROTEIN 1"/>
    <property type="match status" value="1"/>
</dbReference>
<protein>
    <submittedName>
        <fullName evidence="4">Glycosyltransferase involved in cell wall biosynthesis</fullName>
    </submittedName>
</protein>
<feature type="domain" description="Spore protein YkvP/CgeB glycosyl transferase-like" evidence="3">
    <location>
        <begin position="259"/>
        <end position="381"/>
    </location>
</feature>
<evidence type="ECO:0000259" key="3">
    <source>
        <dbReference type="Pfam" id="PF13524"/>
    </source>
</evidence>
<dbReference type="GO" id="GO:0016758">
    <property type="term" value="F:hexosyltransferase activity"/>
    <property type="evidence" value="ECO:0007669"/>
    <property type="project" value="UniProtKB-ARBA"/>
</dbReference>
<dbReference type="Proteomes" id="UP000535437">
    <property type="component" value="Unassembled WGS sequence"/>
</dbReference>
<dbReference type="InterPro" id="IPR001173">
    <property type="entry name" value="Glyco_trans_2-like"/>
</dbReference>
<gene>
    <name evidence="4" type="ORF">HNR09_003129</name>
</gene>
<dbReference type="Pfam" id="PF00535">
    <property type="entry name" value="Glycos_transf_2"/>
    <property type="match status" value="1"/>
</dbReference>
<dbReference type="CDD" id="cd00761">
    <property type="entry name" value="Glyco_tranf_GTA_type"/>
    <property type="match status" value="1"/>
</dbReference>
<proteinExistence type="predicted"/>
<keyword evidence="4" id="KW-0808">Transferase</keyword>
<dbReference type="SUPFAM" id="SSF53448">
    <property type="entry name" value="Nucleotide-diphospho-sugar transferases"/>
    <property type="match status" value="1"/>
</dbReference>
<evidence type="ECO:0000313" key="5">
    <source>
        <dbReference type="Proteomes" id="UP000535437"/>
    </source>
</evidence>
<dbReference type="RefSeq" id="WP_179542889.1">
    <property type="nucleotide sequence ID" value="NZ_BAAALL010000003.1"/>
</dbReference>
<evidence type="ECO:0000259" key="2">
    <source>
        <dbReference type="Pfam" id="PF00535"/>
    </source>
</evidence>
<keyword evidence="5" id="KW-1185">Reference proteome</keyword>
<feature type="compositionally biased region" description="Basic and acidic residues" evidence="1">
    <location>
        <begin position="483"/>
        <end position="493"/>
    </location>
</feature>
<dbReference type="InterPro" id="IPR055259">
    <property type="entry name" value="YkvP/CgeB_Glyco_trans-like"/>
</dbReference>
<dbReference type="PANTHER" id="PTHR22916">
    <property type="entry name" value="GLYCOSYLTRANSFERASE"/>
    <property type="match status" value="1"/>
</dbReference>